<proteinExistence type="inferred from homology"/>
<reference evidence="4 5" key="1">
    <citation type="journal article" date="2023" name="Plants (Basel)">
        <title>Bridging the Gap: Combining Genomics and Transcriptomics Approaches to Understand Stylosanthes scabra, an Orphan Legume from the Brazilian Caatinga.</title>
        <authorList>
            <person name="Ferreira-Neto J.R.C."/>
            <person name="da Silva M.D."/>
            <person name="Binneck E."/>
            <person name="de Melo N.F."/>
            <person name="da Silva R.H."/>
            <person name="de Melo A.L.T.M."/>
            <person name="Pandolfi V."/>
            <person name="Bustamante F.O."/>
            <person name="Brasileiro-Vidal A.C."/>
            <person name="Benko-Iseppon A.M."/>
        </authorList>
    </citation>
    <scope>NUCLEOTIDE SEQUENCE [LARGE SCALE GENOMIC DNA]</scope>
    <source>
        <tissue evidence="4">Leaves</tissue>
    </source>
</reference>
<dbReference type="Gene3D" id="1.10.8.1210">
    <property type="match status" value="1"/>
</dbReference>
<accession>A0ABU6YYK9</accession>
<protein>
    <recommendedName>
        <fullName evidence="3">Glutamate/phenylalanine/leucine/valine/L-tryptophan dehydrogenase dimerisation domain-containing protein</fullName>
    </recommendedName>
</protein>
<dbReference type="Proteomes" id="UP001341840">
    <property type="component" value="Unassembled WGS sequence"/>
</dbReference>
<evidence type="ECO:0000313" key="5">
    <source>
        <dbReference type="Proteomes" id="UP001341840"/>
    </source>
</evidence>
<dbReference type="SUPFAM" id="SSF53223">
    <property type="entry name" value="Aminoacid dehydrogenase-like, N-terminal domain"/>
    <property type="match status" value="1"/>
</dbReference>
<dbReference type="InterPro" id="IPR006097">
    <property type="entry name" value="Glu/Leu/Phe/Val/Trp_DH_dimer"/>
</dbReference>
<evidence type="ECO:0000256" key="2">
    <source>
        <dbReference type="ARBA" id="ARBA00023002"/>
    </source>
</evidence>
<evidence type="ECO:0000256" key="1">
    <source>
        <dbReference type="ARBA" id="ARBA00006382"/>
    </source>
</evidence>
<dbReference type="PANTHER" id="PTHR11606">
    <property type="entry name" value="GLUTAMATE DEHYDROGENASE"/>
    <property type="match status" value="1"/>
</dbReference>
<feature type="domain" description="Glutamate/phenylalanine/leucine/valine/L-tryptophan dehydrogenase dimerisation" evidence="3">
    <location>
        <begin position="33"/>
        <end position="75"/>
    </location>
</feature>
<keyword evidence="2" id="KW-0560">Oxidoreductase</keyword>
<gene>
    <name evidence="4" type="ORF">PIB30_107421</name>
</gene>
<name>A0ABU6YYK9_9FABA</name>
<dbReference type="PANTHER" id="PTHR11606:SF31">
    <property type="entry name" value="GLUTAMATE DEHYDROGENASE"/>
    <property type="match status" value="1"/>
</dbReference>
<dbReference type="Pfam" id="PF02812">
    <property type="entry name" value="ELFV_dehydrog_N"/>
    <property type="match status" value="1"/>
</dbReference>
<sequence length="96" mass="10793">MNALAATNRNFQRAARILGLDSKLEKSLLIPFREIKVECTIPKDDGTLVSYVGFRIQHDNARGPMKGGIRYHPEVFVYHSFMINNTLGFGIGVQLN</sequence>
<evidence type="ECO:0000313" key="4">
    <source>
        <dbReference type="EMBL" id="MED6214851.1"/>
    </source>
</evidence>
<keyword evidence="5" id="KW-1185">Reference proteome</keyword>
<dbReference type="EMBL" id="JASCZI010246218">
    <property type="protein sequence ID" value="MED6214851.1"/>
    <property type="molecule type" value="Genomic_DNA"/>
</dbReference>
<comment type="caution">
    <text evidence="4">The sequence shown here is derived from an EMBL/GenBank/DDBJ whole genome shotgun (WGS) entry which is preliminary data.</text>
</comment>
<evidence type="ECO:0000259" key="3">
    <source>
        <dbReference type="Pfam" id="PF02812"/>
    </source>
</evidence>
<organism evidence="4 5">
    <name type="scientific">Stylosanthes scabra</name>
    <dbReference type="NCBI Taxonomy" id="79078"/>
    <lineage>
        <taxon>Eukaryota</taxon>
        <taxon>Viridiplantae</taxon>
        <taxon>Streptophyta</taxon>
        <taxon>Embryophyta</taxon>
        <taxon>Tracheophyta</taxon>
        <taxon>Spermatophyta</taxon>
        <taxon>Magnoliopsida</taxon>
        <taxon>eudicotyledons</taxon>
        <taxon>Gunneridae</taxon>
        <taxon>Pentapetalae</taxon>
        <taxon>rosids</taxon>
        <taxon>fabids</taxon>
        <taxon>Fabales</taxon>
        <taxon>Fabaceae</taxon>
        <taxon>Papilionoideae</taxon>
        <taxon>50 kb inversion clade</taxon>
        <taxon>dalbergioids sensu lato</taxon>
        <taxon>Dalbergieae</taxon>
        <taxon>Pterocarpus clade</taxon>
        <taxon>Stylosanthes</taxon>
    </lineage>
</organism>
<comment type="similarity">
    <text evidence="1">Belongs to the Glu/Leu/Phe/Val dehydrogenases family.</text>
</comment>
<dbReference type="InterPro" id="IPR046346">
    <property type="entry name" value="Aminoacid_DH-like_N_sf"/>
</dbReference>
<dbReference type="Gene3D" id="3.40.50.10860">
    <property type="entry name" value="Leucine Dehydrogenase, chain A, domain 1"/>
    <property type="match status" value="1"/>
</dbReference>